<evidence type="ECO:0000313" key="1">
    <source>
        <dbReference type="EMBL" id="KAA3468779.1"/>
    </source>
</evidence>
<dbReference type="EMBL" id="SMMG02000006">
    <property type="protein sequence ID" value="KAA3468779.1"/>
    <property type="molecule type" value="Genomic_DNA"/>
</dbReference>
<gene>
    <name evidence="1" type="ORF">EPI10_014637</name>
</gene>
<protein>
    <submittedName>
        <fullName evidence="1">Retrovirus-related Pol polyprotein LINE-1</fullName>
    </submittedName>
</protein>
<dbReference type="InterPro" id="IPR052343">
    <property type="entry name" value="Retrotransposon-Effector_Assoc"/>
</dbReference>
<evidence type="ECO:0000313" key="2">
    <source>
        <dbReference type="Proteomes" id="UP000325315"/>
    </source>
</evidence>
<accession>A0A5B6VHQ3</accession>
<dbReference type="AlphaFoldDB" id="A0A5B6VHQ3"/>
<name>A0A5B6VHQ3_9ROSI</name>
<comment type="caution">
    <text evidence="1">The sequence shown here is derived from an EMBL/GenBank/DDBJ whole genome shotgun (WGS) entry which is preliminary data.</text>
</comment>
<reference evidence="2" key="1">
    <citation type="journal article" date="2019" name="Plant Biotechnol. J.">
        <title>Genome sequencing of the Australian wild diploid species Gossypium australe highlights disease resistance and delayed gland morphogenesis.</title>
        <authorList>
            <person name="Cai Y."/>
            <person name="Cai X."/>
            <person name="Wang Q."/>
            <person name="Wang P."/>
            <person name="Zhang Y."/>
            <person name="Cai C."/>
            <person name="Xu Y."/>
            <person name="Wang K."/>
            <person name="Zhou Z."/>
            <person name="Wang C."/>
            <person name="Geng S."/>
            <person name="Li B."/>
            <person name="Dong Q."/>
            <person name="Hou Y."/>
            <person name="Wang H."/>
            <person name="Ai P."/>
            <person name="Liu Z."/>
            <person name="Yi F."/>
            <person name="Sun M."/>
            <person name="An G."/>
            <person name="Cheng J."/>
            <person name="Zhang Y."/>
            <person name="Shi Q."/>
            <person name="Xie Y."/>
            <person name="Shi X."/>
            <person name="Chang Y."/>
            <person name="Huang F."/>
            <person name="Chen Y."/>
            <person name="Hong S."/>
            <person name="Mi L."/>
            <person name="Sun Q."/>
            <person name="Zhang L."/>
            <person name="Zhou B."/>
            <person name="Peng R."/>
            <person name="Zhang X."/>
            <person name="Liu F."/>
        </authorList>
    </citation>
    <scope>NUCLEOTIDE SEQUENCE [LARGE SCALE GENOMIC DNA]</scope>
    <source>
        <strain evidence="2">cv. PA1801</strain>
    </source>
</reference>
<dbReference type="OrthoDB" id="1302412at2759"/>
<dbReference type="PANTHER" id="PTHR46890">
    <property type="entry name" value="NON-LTR RETROLELEMENT REVERSE TRANSCRIPTASE-LIKE PROTEIN-RELATED"/>
    <property type="match status" value="1"/>
</dbReference>
<keyword evidence="2" id="KW-1185">Reference proteome</keyword>
<sequence>MELFSLEQVRIWFFRHSQKKSLGTIQKAMDQSSSRSLATLKMEVRDELESVLNHEGLLWRPKARCDWLQFGDRNTKFFHSRTLQRRKFNRILALRVNNGEWCSDQSILSDEAVKFFENLYGENPRPMTGIPSNIFPCLKKQDINFLNKSVLNDEIKNALFYMDPLKAPESDGFHAHFFQSQWDLVGGAVQGIFAGNRIEGELNNTLTVLIPKKDRPEDFSQFQPINLCSVMYKLVMKVIADRFKMVFLNFISPEQVGFITGRNISDNVIIAQEVIHSMRSKKAGRQ</sequence>
<dbReference type="Proteomes" id="UP000325315">
    <property type="component" value="Unassembled WGS sequence"/>
</dbReference>
<organism evidence="1 2">
    <name type="scientific">Gossypium australe</name>
    <dbReference type="NCBI Taxonomy" id="47621"/>
    <lineage>
        <taxon>Eukaryota</taxon>
        <taxon>Viridiplantae</taxon>
        <taxon>Streptophyta</taxon>
        <taxon>Embryophyta</taxon>
        <taxon>Tracheophyta</taxon>
        <taxon>Spermatophyta</taxon>
        <taxon>Magnoliopsida</taxon>
        <taxon>eudicotyledons</taxon>
        <taxon>Gunneridae</taxon>
        <taxon>Pentapetalae</taxon>
        <taxon>rosids</taxon>
        <taxon>malvids</taxon>
        <taxon>Malvales</taxon>
        <taxon>Malvaceae</taxon>
        <taxon>Malvoideae</taxon>
        <taxon>Gossypium</taxon>
    </lineage>
</organism>
<proteinExistence type="predicted"/>
<dbReference type="PANTHER" id="PTHR46890:SF48">
    <property type="entry name" value="RNA-DIRECTED DNA POLYMERASE"/>
    <property type="match status" value="1"/>
</dbReference>